<dbReference type="RefSeq" id="WP_379315425.1">
    <property type="nucleotide sequence ID" value="NZ_JBHTLM010000001.1"/>
</dbReference>
<gene>
    <name evidence="1" type="ORF">ACFQ3W_00220</name>
</gene>
<name>A0ABW3RRS3_9BACL</name>
<dbReference type="Proteomes" id="UP001597262">
    <property type="component" value="Unassembled WGS sequence"/>
</dbReference>
<proteinExistence type="predicted"/>
<keyword evidence="2" id="KW-1185">Reference proteome</keyword>
<comment type="caution">
    <text evidence="1">The sequence shown here is derived from an EMBL/GenBank/DDBJ whole genome shotgun (WGS) entry which is preliminary data.</text>
</comment>
<dbReference type="EMBL" id="JBHTLM010000001">
    <property type="protein sequence ID" value="MFD1174734.1"/>
    <property type="molecule type" value="Genomic_DNA"/>
</dbReference>
<protein>
    <submittedName>
        <fullName evidence="1">Uncharacterized protein</fullName>
    </submittedName>
</protein>
<sequence length="70" mass="8387">MPIVRELITEQDFQEAMDRHLRIRVFQNDQLIDTGGIIIRFTDDTIITQSGVDDLTYHSRRDCQFYELRK</sequence>
<evidence type="ECO:0000313" key="2">
    <source>
        <dbReference type="Proteomes" id="UP001597262"/>
    </source>
</evidence>
<organism evidence="1 2">
    <name type="scientific">Paenibacillus puldeungensis</name>
    <dbReference type="NCBI Taxonomy" id="696536"/>
    <lineage>
        <taxon>Bacteria</taxon>
        <taxon>Bacillati</taxon>
        <taxon>Bacillota</taxon>
        <taxon>Bacilli</taxon>
        <taxon>Bacillales</taxon>
        <taxon>Paenibacillaceae</taxon>
        <taxon>Paenibacillus</taxon>
    </lineage>
</organism>
<evidence type="ECO:0000313" key="1">
    <source>
        <dbReference type="EMBL" id="MFD1174734.1"/>
    </source>
</evidence>
<reference evidence="2" key="1">
    <citation type="journal article" date="2019" name="Int. J. Syst. Evol. Microbiol.">
        <title>The Global Catalogue of Microorganisms (GCM) 10K type strain sequencing project: providing services to taxonomists for standard genome sequencing and annotation.</title>
        <authorList>
            <consortium name="The Broad Institute Genomics Platform"/>
            <consortium name="The Broad Institute Genome Sequencing Center for Infectious Disease"/>
            <person name="Wu L."/>
            <person name="Ma J."/>
        </authorList>
    </citation>
    <scope>NUCLEOTIDE SEQUENCE [LARGE SCALE GENOMIC DNA]</scope>
    <source>
        <strain evidence="2">CCUG 59189</strain>
    </source>
</reference>
<accession>A0ABW3RRS3</accession>